<dbReference type="EMBL" id="VUNF01000001">
    <property type="protein sequence ID" value="MST76334.1"/>
    <property type="molecule type" value="Genomic_DNA"/>
</dbReference>
<feature type="transmembrane region" description="Helical" evidence="6">
    <location>
        <begin position="185"/>
        <end position="205"/>
    </location>
</feature>
<evidence type="ECO:0000256" key="3">
    <source>
        <dbReference type="ARBA" id="ARBA00022692"/>
    </source>
</evidence>
<accession>A0A6I2TYH1</accession>
<dbReference type="GO" id="GO:0005886">
    <property type="term" value="C:plasma membrane"/>
    <property type="evidence" value="ECO:0007669"/>
    <property type="project" value="UniProtKB-SubCell"/>
</dbReference>
<protein>
    <recommendedName>
        <fullName evidence="9">Lipopolysaccharide biosynthesis protein</fullName>
    </recommendedName>
</protein>
<organism evidence="7 8">
    <name type="scientific">Segatella copri</name>
    <dbReference type="NCBI Taxonomy" id="165179"/>
    <lineage>
        <taxon>Bacteria</taxon>
        <taxon>Pseudomonadati</taxon>
        <taxon>Bacteroidota</taxon>
        <taxon>Bacteroidia</taxon>
        <taxon>Bacteroidales</taxon>
        <taxon>Prevotellaceae</taxon>
        <taxon>Segatella</taxon>
    </lineage>
</organism>
<feature type="transmembrane region" description="Helical" evidence="6">
    <location>
        <begin position="41"/>
        <end position="63"/>
    </location>
</feature>
<sequence length="503" mass="56038">MDANKRIITNTIAQYTKSIINICLSLYSTRLILEALNISDYGIYSVVAGVVGMFGYLANSLVVTTQRYISYYYGAGDKEYVKKVFANSVLVHIIICAIFCAILIPIGNYMVGSFLNIAANRINAALAVYYVTILMLVMTIGSTPFKALLIAHENIVYISVVEVIDGVLKLVLAIVLMYLDVDKLIFYSLMMLVILSLNFMAYFGYCKIKYEESRIAFKRNIIDKQCMGQIVGFAGWTTFGMLAGLSQTQGTAIILNKVFGTIMNASFGIASQVNGAIRFVSTSILNAMNPQIMKAEGQGDRQEMLSLAGKESKFSTALMILISIPLMYEMPSILAFWLKTVPPNTEVFCRALMIAFICDQTTLGLHAANQAMGKLKIYTLATTLPKIMLIPIMWFALKLGGSVDVAMACYIAIELLVAIFRLPYMHYSTKLNVGNYISKVIMPLIPLCIIECIVCHFMTSILQCPFRFLITGIVSLMASCIAIWFFTFTKSERNYFVKLIKRK</sequence>
<evidence type="ECO:0000256" key="4">
    <source>
        <dbReference type="ARBA" id="ARBA00022989"/>
    </source>
</evidence>
<keyword evidence="3 6" id="KW-0812">Transmembrane</keyword>
<feature type="transmembrane region" description="Helical" evidence="6">
    <location>
        <begin position="84"/>
        <end position="107"/>
    </location>
</feature>
<dbReference type="PANTHER" id="PTHR30250">
    <property type="entry name" value="PST FAMILY PREDICTED COLANIC ACID TRANSPORTER"/>
    <property type="match status" value="1"/>
</dbReference>
<keyword evidence="2" id="KW-1003">Cell membrane</keyword>
<dbReference type="InterPro" id="IPR050833">
    <property type="entry name" value="Poly_Biosynth_Transport"/>
</dbReference>
<evidence type="ECO:0000313" key="8">
    <source>
        <dbReference type="Proteomes" id="UP000450161"/>
    </source>
</evidence>
<evidence type="ECO:0000313" key="7">
    <source>
        <dbReference type="EMBL" id="MST76334.1"/>
    </source>
</evidence>
<keyword evidence="5 6" id="KW-0472">Membrane</keyword>
<feature type="transmembrane region" description="Helical" evidence="6">
    <location>
        <begin position="468"/>
        <end position="488"/>
    </location>
</feature>
<dbReference type="Proteomes" id="UP000450161">
    <property type="component" value="Unassembled WGS sequence"/>
</dbReference>
<gene>
    <name evidence="7" type="ORF">FYJ72_01195</name>
</gene>
<dbReference type="RefSeq" id="WP_154480124.1">
    <property type="nucleotide sequence ID" value="NZ_VUNF01000001.1"/>
</dbReference>
<comment type="subcellular location">
    <subcellularLocation>
        <location evidence="1">Cell membrane</location>
        <topology evidence="1">Multi-pass membrane protein</topology>
    </subcellularLocation>
</comment>
<proteinExistence type="predicted"/>
<comment type="caution">
    <text evidence="7">The sequence shown here is derived from an EMBL/GenBank/DDBJ whole genome shotgun (WGS) entry which is preliminary data.</text>
</comment>
<feature type="transmembrane region" description="Helical" evidence="6">
    <location>
        <begin position="403"/>
        <end position="424"/>
    </location>
</feature>
<name>A0A6I2TYH1_9BACT</name>
<feature type="transmembrane region" description="Helical" evidence="6">
    <location>
        <begin position="436"/>
        <end position="462"/>
    </location>
</feature>
<evidence type="ECO:0000256" key="2">
    <source>
        <dbReference type="ARBA" id="ARBA00022475"/>
    </source>
</evidence>
<keyword evidence="4 6" id="KW-1133">Transmembrane helix</keyword>
<evidence type="ECO:0000256" key="5">
    <source>
        <dbReference type="ARBA" id="ARBA00023136"/>
    </source>
</evidence>
<feature type="transmembrane region" description="Helical" evidence="6">
    <location>
        <begin position="375"/>
        <end position="397"/>
    </location>
</feature>
<reference evidence="7 8" key="1">
    <citation type="submission" date="2019-08" db="EMBL/GenBank/DDBJ databases">
        <title>In-depth cultivation of the pig gut microbiome towards novel bacterial diversity and tailored functional studies.</title>
        <authorList>
            <person name="Wylensek D."/>
            <person name="Hitch T.C.A."/>
            <person name="Clavel T."/>
        </authorList>
    </citation>
    <scope>NUCLEOTIDE SEQUENCE [LARGE SCALE GENOMIC DNA]</scope>
    <source>
        <strain evidence="7 8">LKV-178-WT-2C</strain>
    </source>
</reference>
<feature type="transmembrane region" description="Helical" evidence="6">
    <location>
        <begin position="127"/>
        <end position="149"/>
    </location>
</feature>
<feature type="transmembrane region" description="Helical" evidence="6">
    <location>
        <begin position="314"/>
        <end position="338"/>
    </location>
</feature>
<feature type="transmembrane region" description="Helical" evidence="6">
    <location>
        <begin position="156"/>
        <end position="179"/>
    </location>
</feature>
<dbReference type="AlphaFoldDB" id="A0A6I2TYH1"/>
<evidence type="ECO:0000256" key="1">
    <source>
        <dbReference type="ARBA" id="ARBA00004651"/>
    </source>
</evidence>
<dbReference type="PANTHER" id="PTHR30250:SF26">
    <property type="entry name" value="PSMA PROTEIN"/>
    <property type="match status" value="1"/>
</dbReference>
<evidence type="ECO:0008006" key="9">
    <source>
        <dbReference type="Google" id="ProtNLM"/>
    </source>
</evidence>
<evidence type="ECO:0000256" key="6">
    <source>
        <dbReference type="SAM" id="Phobius"/>
    </source>
</evidence>